<feature type="compositionally biased region" description="Low complexity" evidence="1">
    <location>
        <begin position="165"/>
        <end position="176"/>
    </location>
</feature>
<accession>A0A9W8N9L5</accession>
<comment type="caution">
    <text evidence="2">The sequence shown here is derived from an EMBL/GenBank/DDBJ whole genome shotgun (WGS) entry which is preliminary data.</text>
</comment>
<feature type="compositionally biased region" description="Acidic residues" evidence="1">
    <location>
        <begin position="154"/>
        <end position="164"/>
    </location>
</feature>
<organism evidence="2 3">
    <name type="scientific">Xylaria arbuscula</name>
    <dbReference type="NCBI Taxonomy" id="114810"/>
    <lineage>
        <taxon>Eukaryota</taxon>
        <taxon>Fungi</taxon>
        <taxon>Dikarya</taxon>
        <taxon>Ascomycota</taxon>
        <taxon>Pezizomycotina</taxon>
        <taxon>Sordariomycetes</taxon>
        <taxon>Xylariomycetidae</taxon>
        <taxon>Xylariales</taxon>
        <taxon>Xylariaceae</taxon>
        <taxon>Xylaria</taxon>
    </lineage>
</organism>
<proteinExistence type="predicted"/>
<reference evidence="2" key="1">
    <citation type="submission" date="2022-07" db="EMBL/GenBank/DDBJ databases">
        <title>Genome Sequence of Xylaria arbuscula.</title>
        <authorList>
            <person name="Buettner E."/>
        </authorList>
    </citation>
    <scope>NUCLEOTIDE SEQUENCE</scope>
    <source>
        <strain evidence="2">VT107</strain>
    </source>
</reference>
<dbReference type="EMBL" id="JANPWZ010001669">
    <property type="protein sequence ID" value="KAJ3564046.1"/>
    <property type="molecule type" value="Genomic_DNA"/>
</dbReference>
<feature type="compositionally biased region" description="Basic and acidic residues" evidence="1">
    <location>
        <begin position="180"/>
        <end position="189"/>
    </location>
</feature>
<gene>
    <name evidence="2" type="ORF">NPX13_g7978</name>
</gene>
<sequence length="245" mass="27176">MTTDEVLALSVSSRKVEAYIISKRSTLNGEWALSTSSLQDSQPLTAKDALEDYQSASKSSSSERALHARTRQRRRKRCECLEATDHLLPKSDSIPRAPNKRVARSTLEGEQTALPRFDYSITSTSSLSWYETQTECSRAMSPVTTHSSRFSGSQEDEVLVEDEPLSPLSSQSTISISDDDYQKESHVPDDEPSTPLSSQSTEINSDDSSGWEADVEDEGELVYVGALVCRRITRAERLALNMGWS</sequence>
<feature type="compositionally biased region" description="Polar residues" evidence="1">
    <location>
        <begin position="140"/>
        <end position="153"/>
    </location>
</feature>
<evidence type="ECO:0000313" key="3">
    <source>
        <dbReference type="Proteomes" id="UP001148614"/>
    </source>
</evidence>
<name>A0A9W8N9L5_9PEZI</name>
<feature type="region of interest" description="Disordered" evidence="1">
    <location>
        <begin position="51"/>
        <end position="75"/>
    </location>
</feature>
<dbReference type="Proteomes" id="UP001148614">
    <property type="component" value="Unassembled WGS sequence"/>
</dbReference>
<protein>
    <submittedName>
        <fullName evidence="2">Uncharacterized protein</fullName>
    </submittedName>
</protein>
<feature type="compositionally biased region" description="Polar residues" evidence="1">
    <location>
        <begin position="194"/>
        <end position="208"/>
    </location>
</feature>
<dbReference type="AlphaFoldDB" id="A0A9W8N9L5"/>
<feature type="region of interest" description="Disordered" evidence="1">
    <location>
        <begin position="140"/>
        <end position="216"/>
    </location>
</feature>
<feature type="region of interest" description="Disordered" evidence="1">
    <location>
        <begin position="89"/>
        <end position="108"/>
    </location>
</feature>
<evidence type="ECO:0000313" key="2">
    <source>
        <dbReference type="EMBL" id="KAJ3564046.1"/>
    </source>
</evidence>
<evidence type="ECO:0000256" key="1">
    <source>
        <dbReference type="SAM" id="MobiDB-lite"/>
    </source>
</evidence>
<keyword evidence="3" id="KW-1185">Reference proteome</keyword>